<evidence type="ECO:0000313" key="2">
    <source>
        <dbReference type="Proteomes" id="UP000460142"/>
    </source>
</evidence>
<dbReference type="AlphaFoldDB" id="A0A6H9R4S9"/>
<organism evidence="1 2">
    <name type="scientific">Pseudomonas reinekei</name>
    <dbReference type="NCBI Taxonomy" id="395598"/>
    <lineage>
        <taxon>Bacteria</taxon>
        <taxon>Pseudomonadati</taxon>
        <taxon>Pseudomonadota</taxon>
        <taxon>Gammaproteobacteria</taxon>
        <taxon>Pseudomonadales</taxon>
        <taxon>Pseudomonadaceae</taxon>
        <taxon>Pseudomonas</taxon>
    </lineage>
</organism>
<sequence length="61" mass="7023">MQCGSKCWRRTVGENCGVNLDETAWTYEFHQRKWKGLSKSVNAEDVKGYHAGESRMMTNLP</sequence>
<evidence type="ECO:0000313" key="1">
    <source>
        <dbReference type="EMBL" id="KAB0480529.1"/>
    </source>
</evidence>
<protein>
    <submittedName>
        <fullName evidence="1">Uncharacterized protein</fullName>
    </submittedName>
</protein>
<dbReference type="OrthoDB" id="6949487at2"/>
<gene>
    <name evidence="1" type="ORF">F7R15_27725</name>
</gene>
<reference evidence="1 2" key="1">
    <citation type="submission" date="2019-09" db="EMBL/GenBank/DDBJ databases">
        <title>Draft genome sequences of 48 bacterial type strains from the CCUG.</title>
        <authorList>
            <person name="Tunovic T."/>
            <person name="Pineiro-Iglesias B."/>
            <person name="Unosson C."/>
            <person name="Inganas E."/>
            <person name="Ohlen M."/>
            <person name="Cardew S."/>
            <person name="Jensie-Markopoulos S."/>
            <person name="Salva-Serra F."/>
            <person name="Jaen-Luchoro D."/>
            <person name="Karlsson R."/>
            <person name="Svensson-Stadler L."/>
            <person name="Chun J."/>
            <person name="Moore E."/>
        </authorList>
    </citation>
    <scope>NUCLEOTIDE SEQUENCE [LARGE SCALE GENOMIC DNA]</scope>
    <source>
        <strain evidence="1 2">CCUG 53116</strain>
    </source>
</reference>
<dbReference type="EMBL" id="VZPS01000029">
    <property type="protein sequence ID" value="KAB0480529.1"/>
    <property type="molecule type" value="Genomic_DNA"/>
</dbReference>
<name>A0A6H9R4S9_PSERE</name>
<comment type="caution">
    <text evidence="1">The sequence shown here is derived from an EMBL/GenBank/DDBJ whole genome shotgun (WGS) entry which is preliminary data.</text>
</comment>
<proteinExistence type="predicted"/>
<accession>A0A6H9R4S9</accession>
<dbReference type="Proteomes" id="UP000460142">
    <property type="component" value="Unassembled WGS sequence"/>
</dbReference>